<reference evidence="2" key="1">
    <citation type="submission" date="2021-06" db="EMBL/GenBank/DDBJ databases">
        <authorList>
            <person name="Arsene-Ploetze F."/>
        </authorList>
    </citation>
    <scope>NUCLEOTIDE SEQUENCE</scope>
    <source>
        <strain evidence="2">SBRY1</strain>
    </source>
</reference>
<accession>A0A9W4EBZ0</accession>
<evidence type="ECO:0000313" key="2">
    <source>
        <dbReference type="EMBL" id="CAG7597322.1"/>
    </source>
</evidence>
<keyword evidence="3" id="KW-1185">Reference proteome</keyword>
<dbReference type="Proteomes" id="UP001153328">
    <property type="component" value="Unassembled WGS sequence"/>
</dbReference>
<proteinExistence type="predicted"/>
<evidence type="ECO:0000256" key="1">
    <source>
        <dbReference type="SAM" id="MobiDB-lite"/>
    </source>
</evidence>
<comment type="caution">
    <text evidence="2">The sequence shown here is derived from an EMBL/GenBank/DDBJ whole genome shotgun (WGS) entry which is preliminary data.</text>
</comment>
<protein>
    <submittedName>
        <fullName evidence="2">Uncharacterized protein</fullName>
    </submittedName>
</protein>
<sequence length="96" mass="10360">MPDHRRVVGWSRSSPRPCMAPSRARAPLGRRGAPLRRAVSVFQGRGELRAKPPPGVRVVTGAKGLFGPYRTTGGWWVARAVPRAPGCSALPQRASH</sequence>
<dbReference type="EMBL" id="CAJVAX010000001">
    <property type="protein sequence ID" value="CAG7597322.1"/>
    <property type="molecule type" value="Genomic_DNA"/>
</dbReference>
<organism evidence="2 3">
    <name type="scientific">Actinacidiphila bryophytorum</name>
    <dbReference type="NCBI Taxonomy" id="1436133"/>
    <lineage>
        <taxon>Bacteria</taxon>
        <taxon>Bacillati</taxon>
        <taxon>Actinomycetota</taxon>
        <taxon>Actinomycetes</taxon>
        <taxon>Kitasatosporales</taxon>
        <taxon>Streptomycetaceae</taxon>
        <taxon>Actinacidiphila</taxon>
    </lineage>
</organism>
<gene>
    <name evidence="2" type="ORF">SBRY_10070</name>
</gene>
<evidence type="ECO:0000313" key="3">
    <source>
        <dbReference type="Proteomes" id="UP001153328"/>
    </source>
</evidence>
<dbReference type="AlphaFoldDB" id="A0A9W4EBZ0"/>
<feature type="region of interest" description="Disordered" evidence="1">
    <location>
        <begin position="1"/>
        <end position="31"/>
    </location>
</feature>
<name>A0A9W4EBZ0_9ACTN</name>